<proteinExistence type="predicted"/>
<evidence type="ECO:0000313" key="2">
    <source>
        <dbReference type="Proteomes" id="UP000287101"/>
    </source>
</evidence>
<keyword evidence="2" id="KW-1185">Reference proteome</keyword>
<dbReference type="Proteomes" id="UP000287101">
    <property type="component" value="Unassembled WGS sequence"/>
</dbReference>
<dbReference type="RefSeq" id="WP_170167867.1">
    <property type="nucleotide sequence ID" value="NZ_CBCRYB010000003.1"/>
</dbReference>
<evidence type="ECO:0000313" key="1">
    <source>
        <dbReference type="EMBL" id="RSU05157.1"/>
    </source>
</evidence>
<evidence type="ECO:0008006" key="3">
    <source>
        <dbReference type="Google" id="ProtNLM"/>
    </source>
</evidence>
<dbReference type="PANTHER" id="PTHR37804:SF1">
    <property type="entry name" value="CDAA REGULATORY PROTEIN CDAR"/>
    <property type="match status" value="1"/>
</dbReference>
<accession>A0A430AD58</accession>
<dbReference type="AlphaFoldDB" id="A0A430AD58"/>
<gene>
    <name evidence="1" type="ORF">CBF31_03840</name>
</gene>
<name>A0A430AD58_9ENTE</name>
<dbReference type="InterPro" id="IPR053154">
    <property type="entry name" value="c-di-AMP_regulator"/>
</dbReference>
<dbReference type="Gene3D" id="2.170.120.40">
    <property type="entry name" value="YbbR-like domain"/>
    <property type="match status" value="2"/>
</dbReference>
<sequence>MERLANSKWFTKVLALVFALLLFMNANSEKRPSLNDTSPSISAVADKVPIQVKYDESKYYVTGFDPTTTVYLKSNNKVLLDSESHEQTRGFKVEADLTGYKEGTFEVPLKVKNLNGAVNAILKDQSINVTIEKRKTKRFKVTPVANDNLLKKGYDLESMTSDPAEVEITAGSETLKQIKSVNAFLEDDRDLSEGMTKKVSLVALDKESNSMSVIMVPPTVNVKLKISAPSKSVPLEIKQSGKISSNIKSFEFIPEVKNITVKGSRESLEKVDKVQLFIDTTSITKERTSSYQLIAPDGVEVEPKVVTVNTVPQFVKEDKDKNKD</sequence>
<organism evidence="1 2">
    <name type="scientific">Vagococcus fessus</name>
    <dbReference type="NCBI Taxonomy" id="120370"/>
    <lineage>
        <taxon>Bacteria</taxon>
        <taxon>Bacillati</taxon>
        <taxon>Bacillota</taxon>
        <taxon>Bacilli</taxon>
        <taxon>Lactobacillales</taxon>
        <taxon>Enterococcaceae</taxon>
        <taxon>Vagococcus</taxon>
    </lineage>
</organism>
<dbReference type="InterPro" id="IPR012505">
    <property type="entry name" value="YbbR"/>
</dbReference>
<dbReference type="PANTHER" id="PTHR37804">
    <property type="entry name" value="CDAA REGULATORY PROTEIN CDAR"/>
    <property type="match status" value="1"/>
</dbReference>
<protein>
    <recommendedName>
        <fullName evidence="3">YbbR-like protein</fullName>
    </recommendedName>
</protein>
<dbReference type="EMBL" id="NGJY01000001">
    <property type="protein sequence ID" value="RSU05157.1"/>
    <property type="molecule type" value="Genomic_DNA"/>
</dbReference>
<dbReference type="Pfam" id="PF07949">
    <property type="entry name" value="YbbR"/>
    <property type="match status" value="3"/>
</dbReference>
<comment type="caution">
    <text evidence="1">The sequence shown here is derived from an EMBL/GenBank/DDBJ whole genome shotgun (WGS) entry which is preliminary data.</text>
</comment>
<dbReference type="Gene3D" id="2.170.120.30">
    <property type="match status" value="1"/>
</dbReference>
<reference evidence="1 2" key="1">
    <citation type="submission" date="2017-05" db="EMBL/GenBank/DDBJ databases">
        <title>Vagococcus spp. assemblies.</title>
        <authorList>
            <person name="Gulvik C.A."/>
        </authorList>
    </citation>
    <scope>NUCLEOTIDE SEQUENCE [LARGE SCALE GENOMIC DNA]</scope>
    <source>
        <strain evidence="1 2">CCUG 41755</strain>
    </source>
</reference>